<comment type="subcellular location">
    <subcellularLocation>
        <location evidence="2">Nucleus</location>
    </subcellularLocation>
</comment>
<dbReference type="InterPro" id="IPR045211">
    <property type="entry name" value="TFP11/STIP/Ntr1"/>
</dbReference>
<dbReference type="InterPro" id="IPR000467">
    <property type="entry name" value="G_patch_dom"/>
</dbReference>
<dbReference type="AlphaFoldDB" id="A0A976FFK0"/>
<keyword evidence="7" id="KW-1185">Reference proteome</keyword>
<reference evidence="6 7" key="1">
    <citation type="journal article" date="2021" name="Genome Biol.">
        <title>AFLAP: assembly-free linkage analysis pipeline using k-mers from genome sequencing data.</title>
        <authorList>
            <person name="Fletcher K."/>
            <person name="Zhang L."/>
            <person name="Gil J."/>
            <person name="Han R."/>
            <person name="Cavanaugh K."/>
            <person name="Michelmore R."/>
        </authorList>
    </citation>
    <scope>NUCLEOTIDE SEQUENCE [LARGE SCALE GENOMIC DNA]</scope>
    <source>
        <strain evidence="6 7">SF5</strain>
    </source>
</reference>
<proteinExistence type="inferred from homology"/>
<keyword evidence="2" id="KW-0508">mRNA splicing</keyword>
<evidence type="ECO:0000256" key="3">
    <source>
        <dbReference type="SAM" id="Coils"/>
    </source>
</evidence>
<dbReference type="InterPro" id="IPR022783">
    <property type="entry name" value="GCFC_dom"/>
</dbReference>
<keyword evidence="3" id="KW-0175">Coiled coil</keyword>
<dbReference type="Proteomes" id="UP000294530">
    <property type="component" value="Unassembled WGS sequence"/>
</dbReference>
<dbReference type="Pfam" id="PF07842">
    <property type="entry name" value="GCFC"/>
    <property type="match status" value="1"/>
</dbReference>
<dbReference type="SMART" id="SM00443">
    <property type="entry name" value="G_patch"/>
    <property type="match status" value="1"/>
</dbReference>
<organism evidence="6 7">
    <name type="scientific">Bremia lactucae</name>
    <name type="common">Lettuce downy mildew</name>
    <dbReference type="NCBI Taxonomy" id="4779"/>
    <lineage>
        <taxon>Eukaryota</taxon>
        <taxon>Sar</taxon>
        <taxon>Stramenopiles</taxon>
        <taxon>Oomycota</taxon>
        <taxon>Peronosporomycetes</taxon>
        <taxon>Peronosporales</taxon>
        <taxon>Peronosporaceae</taxon>
        <taxon>Bremia</taxon>
    </lineage>
</organism>
<dbReference type="OrthoDB" id="29523at2759"/>
<comment type="caution">
    <text evidence="6">The sequence shown here is derived from an EMBL/GenBank/DDBJ whole genome shotgun (WGS) entry which is preliminary data.</text>
</comment>
<dbReference type="GeneID" id="94344456"/>
<dbReference type="GO" id="GO:0003676">
    <property type="term" value="F:nucleic acid binding"/>
    <property type="evidence" value="ECO:0007669"/>
    <property type="project" value="InterPro"/>
</dbReference>
<dbReference type="InterPro" id="IPR024933">
    <property type="entry name" value="TFP11"/>
</dbReference>
<dbReference type="GO" id="GO:0071008">
    <property type="term" value="C:U2-type post-mRNA release spliceosomal complex"/>
    <property type="evidence" value="ECO:0007669"/>
    <property type="project" value="TreeGrafter"/>
</dbReference>
<dbReference type="EMBL" id="SHOA02000001">
    <property type="protein sequence ID" value="TDH65721.1"/>
    <property type="molecule type" value="Genomic_DNA"/>
</dbReference>
<dbReference type="PANTHER" id="PTHR23329">
    <property type="entry name" value="TUFTELIN-INTERACTING PROTEIN 11-RELATED"/>
    <property type="match status" value="1"/>
</dbReference>
<evidence type="ECO:0000256" key="1">
    <source>
        <dbReference type="ARBA" id="ARBA00010900"/>
    </source>
</evidence>
<keyword evidence="2" id="KW-0507">mRNA processing</keyword>
<feature type="compositionally biased region" description="Polar residues" evidence="4">
    <location>
        <begin position="55"/>
        <end position="67"/>
    </location>
</feature>
<sequence length="824" mass="92495">MATSGGGLSNADFARMFRKESQQETSRQCPNVKVNAFGANDCAHDLSQLLTATQRHQQEEATANSTRDVGEPSKLNSKSKKLVSGLGFGSSSNASLIQGRSGLGSGVSLGADKKDAGAAGHAKNNTYVWEKHTTGFGTKMLAKMGFKGRLGKKEDGVSAVVEVKQRPAQMGMGFGDFVEASNLRQNRKLQRELNGESANDQNAASQDEYFVEDDTLWRKRKTPAISKKHKRAADLAQAVETMITHQKANVVVDMRGPSVRVLTNVTAASDVNTWNGKVLKPKLGDELIYNVRMVVNLAEGKICDLSQKIDIHRERLAGLKKEAKMMKTQLDMNDVHLQHMQEMVKQIKALDQLREEATESQSVGSLMSLLRCVRRSFPLEFDAHKLQQLVPSICMPILQDVLKKCDLLDEASSGKVVIQLKLIHEFLNELPSSRGAKDATKAGNVLPIIREKTMAEGSELYNFILEETLWPAMMQCINVNWHAKSDPASCIKMFLQFRPHLSTEFEDAFLSQLVLLRLKKECQRWNPQSDAIPIHEWLLPWLPFLDAAMASLYPDIRLVLANALNNWHPSDLSVLAVLTPWRDLWGEREYAKFTHRHIVQKLIRCLRREFQINPKNQSLHVLRWVLAWKDLLPNRQLVALFEGEFFPKWLKALHTWVSGSPDLLELEKWYCGWKLFFESNCLATNARLRIHFHGALVLIKAATESIRAPAELRQPIPNLSEKAAMCYQDALALARDVSVEMPSISSSSRDKKTPPRSASCHSVSLKDVIENLAISYDLKFVPKGVHNGQQVYAFGKHQIILEQGVVFARESKGSFNPVDLEQLL</sequence>
<dbReference type="RefSeq" id="XP_067815220.1">
    <property type="nucleotide sequence ID" value="XM_067958785.1"/>
</dbReference>
<keyword evidence="2" id="KW-0539">Nucleus</keyword>
<dbReference type="Pfam" id="PF01585">
    <property type="entry name" value="G-patch"/>
    <property type="match status" value="1"/>
</dbReference>
<gene>
    <name evidence="6" type="ORF">CCR75_000679</name>
</gene>
<feature type="coiled-coil region" evidence="3">
    <location>
        <begin position="309"/>
        <end position="360"/>
    </location>
</feature>
<feature type="domain" description="G-patch" evidence="5">
    <location>
        <begin position="131"/>
        <end position="175"/>
    </location>
</feature>
<feature type="region of interest" description="Disordered" evidence="4">
    <location>
        <begin position="55"/>
        <end position="77"/>
    </location>
</feature>
<dbReference type="GO" id="GO:0000390">
    <property type="term" value="P:spliceosomal complex disassembly"/>
    <property type="evidence" value="ECO:0007669"/>
    <property type="project" value="InterPro"/>
</dbReference>
<evidence type="ECO:0000313" key="7">
    <source>
        <dbReference type="Proteomes" id="UP000294530"/>
    </source>
</evidence>
<evidence type="ECO:0000256" key="2">
    <source>
        <dbReference type="PIRNR" id="PIRNR017706"/>
    </source>
</evidence>
<keyword evidence="2" id="KW-0747">Spliceosome</keyword>
<protein>
    <recommendedName>
        <fullName evidence="5">G-patch domain-containing protein</fullName>
    </recommendedName>
</protein>
<name>A0A976FFK0_BRELC</name>
<dbReference type="KEGG" id="blac:94344456"/>
<dbReference type="PIRSF" id="PIRSF017706">
    <property type="entry name" value="TFIP11"/>
    <property type="match status" value="1"/>
</dbReference>
<accession>A0A976FFK0</accession>
<evidence type="ECO:0000256" key="4">
    <source>
        <dbReference type="SAM" id="MobiDB-lite"/>
    </source>
</evidence>
<evidence type="ECO:0000313" key="6">
    <source>
        <dbReference type="EMBL" id="TDH65721.1"/>
    </source>
</evidence>
<dbReference type="PANTHER" id="PTHR23329:SF1">
    <property type="entry name" value="TUFTELIN-INTERACTING PROTEIN 11"/>
    <property type="match status" value="1"/>
</dbReference>
<evidence type="ECO:0000259" key="5">
    <source>
        <dbReference type="SMART" id="SM00443"/>
    </source>
</evidence>
<comment type="similarity">
    <text evidence="1 2">Belongs to the TFP11/STIP family.</text>
</comment>